<accession>A0AB39HID1</accession>
<dbReference type="CDD" id="cd07185">
    <property type="entry name" value="OmpA_C-like"/>
    <property type="match status" value="1"/>
</dbReference>
<proteinExistence type="predicted"/>
<dbReference type="RefSeq" id="WP_306099807.1">
    <property type="nucleotide sequence ID" value="NZ_CP162602.1"/>
</dbReference>
<feature type="signal peptide" evidence="5">
    <location>
        <begin position="1"/>
        <end position="21"/>
    </location>
</feature>
<dbReference type="PANTHER" id="PTHR30329">
    <property type="entry name" value="STATOR ELEMENT OF FLAGELLAR MOTOR COMPLEX"/>
    <property type="match status" value="1"/>
</dbReference>
<dbReference type="InterPro" id="IPR006665">
    <property type="entry name" value="OmpA-like"/>
</dbReference>
<evidence type="ECO:0000256" key="1">
    <source>
        <dbReference type="ARBA" id="ARBA00004442"/>
    </source>
</evidence>
<dbReference type="KEGG" id="vih:AB0763_14005"/>
<evidence type="ECO:0000256" key="2">
    <source>
        <dbReference type="ARBA" id="ARBA00023136"/>
    </source>
</evidence>
<dbReference type="AlphaFoldDB" id="A0AB39HID1"/>
<name>A0AB39HID1_9VIBR</name>
<dbReference type="GO" id="GO:0009279">
    <property type="term" value="C:cell outer membrane"/>
    <property type="evidence" value="ECO:0007669"/>
    <property type="project" value="UniProtKB-SubCell"/>
</dbReference>
<protein>
    <submittedName>
        <fullName evidence="7">OmpA family protein</fullName>
    </submittedName>
</protein>
<keyword evidence="5" id="KW-0732">Signal</keyword>
<evidence type="ECO:0000256" key="4">
    <source>
        <dbReference type="PROSITE-ProRule" id="PRU00473"/>
    </source>
</evidence>
<gene>
    <name evidence="7" type="ORF">AB0763_14005</name>
</gene>
<geneLocation type="plasmid" evidence="7">
    <name>p-HB236076</name>
</geneLocation>
<organism evidence="7">
    <name type="scientific">Vibrio sp. HB236076</name>
    <dbReference type="NCBI Taxonomy" id="3232307"/>
    <lineage>
        <taxon>Bacteria</taxon>
        <taxon>Pseudomonadati</taxon>
        <taxon>Pseudomonadota</taxon>
        <taxon>Gammaproteobacteria</taxon>
        <taxon>Vibrionales</taxon>
        <taxon>Vibrionaceae</taxon>
        <taxon>Vibrio</taxon>
    </lineage>
</organism>
<dbReference type="Gene3D" id="3.30.1330.60">
    <property type="entry name" value="OmpA-like domain"/>
    <property type="match status" value="1"/>
</dbReference>
<dbReference type="PRINTS" id="PR01021">
    <property type="entry name" value="OMPADOMAIN"/>
</dbReference>
<keyword evidence="2 4" id="KW-0472">Membrane</keyword>
<dbReference type="InterPro" id="IPR036737">
    <property type="entry name" value="OmpA-like_sf"/>
</dbReference>
<dbReference type="EMBL" id="CP162602">
    <property type="protein sequence ID" value="XDK26893.1"/>
    <property type="molecule type" value="Genomic_DNA"/>
</dbReference>
<evidence type="ECO:0000256" key="5">
    <source>
        <dbReference type="SAM" id="SignalP"/>
    </source>
</evidence>
<feature type="domain" description="OmpA-like" evidence="6">
    <location>
        <begin position="104"/>
        <end position="221"/>
    </location>
</feature>
<dbReference type="SUPFAM" id="SSF103088">
    <property type="entry name" value="OmpA-like"/>
    <property type="match status" value="1"/>
</dbReference>
<evidence type="ECO:0000256" key="3">
    <source>
        <dbReference type="ARBA" id="ARBA00023237"/>
    </source>
</evidence>
<evidence type="ECO:0000313" key="7">
    <source>
        <dbReference type="EMBL" id="XDK26893.1"/>
    </source>
</evidence>
<dbReference type="InterPro" id="IPR050330">
    <property type="entry name" value="Bact_OuterMem_StrucFunc"/>
</dbReference>
<sequence>MKNIALLSLAFLTACSQTSQWLQGPSMLSVAPKNSQEVMYPEWGEAPVSHSQSTQKTVVSVSTQMTEYSSTTNGQASPHLGSLNHAELESALQQMGITYQVQPGNTLVIHLPKLLQFKTDSATIAPTAKEKLDRLGNYLAPRKNITIVIGGNADDRGSYTYNNTLSELRAGQVEKRLLLSNIEPTRVFTKGYGEFLPLCPAKTAEARACNRRVDLWLILDK</sequence>
<comment type="subcellular location">
    <subcellularLocation>
        <location evidence="1">Cell outer membrane</location>
    </subcellularLocation>
</comment>
<dbReference type="PANTHER" id="PTHR30329:SF21">
    <property type="entry name" value="LIPOPROTEIN YIAD-RELATED"/>
    <property type="match status" value="1"/>
</dbReference>
<keyword evidence="7" id="KW-0614">Plasmid</keyword>
<evidence type="ECO:0000259" key="6">
    <source>
        <dbReference type="PROSITE" id="PS51123"/>
    </source>
</evidence>
<reference evidence="7" key="1">
    <citation type="submission" date="2024-07" db="EMBL/GenBank/DDBJ databases">
        <title>Genome Analysis of a Potential Novel Vibrio Species Secreting pH- and Thermo-stable Alginate Lyase and its Application in Producing Alginate Oligosaccharides.</title>
        <authorList>
            <person name="Huang H."/>
            <person name="Bao K."/>
        </authorList>
    </citation>
    <scope>NUCLEOTIDE SEQUENCE</scope>
    <source>
        <strain evidence="7">HB236076</strain>
        <plasmid evidence="7">p-HB236076</plasmid>
    </source>
</reference>
<feature type="chain" id="PRO_5044215862" evidence="5">
    <location>
        <begin position="22"/>
        <end position="221"/>
    </location>
</feature>
<dbReference type="InterPro" id="IPR006664">
    <property type="entry name" value="OMP_bac"/>
</dbReference>
<keyword evidence="3" id="KW-0998">Cell outer membrane</keyword>
<dbReference type="PROSITE" id="PS51257">
    <property type="entry name" value="PROKAR_LIPOPROTEIN"/>
    <property type="match status" value="1"/>
</dbReference>
<dbReference type="PROSITE" id="PS51123">
    <property type="entry name" value="OMPA_2"/>
    <property type="match status" value="1"/>
</dbReference>
<dbReference type="Pfam" id="PF00691">
    <property type="entry name" value="OmpA"/>
    <property type="match status" value="1"/>
</dbReference>